<protein>
    <recommendedName>
        <fullName evidence="4">Secreted protein</fullName>
    </recommendedName>
</protein>
<dbReference type="Ensembl" id="ENSSSCT00030052840.1">
    <property type="protein sequence ID" value="ENSSSCP00030024103.1"/>
    <property type="gene ID" value="ENSSSCG00030037966.1"/>
</dbReference>
<dbReference type="AlphaFoldDB" id="A0A8D0IFG2"/>
<dbReference type="Proteomes" id="UP000694727">
    <property type="component" value="Unplaced"/>
</dbReference>
<evidence type="ECO:0000256" key="1">
    <source>
        <dbReference type="SAM" id="SignalP"/>
    </source>
</evidence>
<accession>A0A8D0IFG2</accession>
<keyword evidence="1" id="KW-0732">Signal</keyword>
<proteinExistence type="predicted"/>
<dbReference type="Ensembl" id="ENSSSCT00015044313.1">
    <property type="protein sequence ID" value="ENSSSCP00015017514.1"/>
    <property type="gene ID" value="ENSSSCG00015033459.1"/>
</dbReference>
<dbReference type="Proteomes" id="UP000694726">
    <property type="component" value="Unplaced"/>
</dbReference>
<evidence type="ECO:0000313" key="3">
    <source>
        <dbReference type="Proteomes" id="UP000694570"/>
    </source>
</evidence>
<sequence>MLFVFYLFIFFYVPNLFPFCSIFNCSRPCLWISVSQTPLQFSRCYDKPWLVNSKAVTPVRDSHCPDLQLPSPEVEYGFAD</sequence>
<name>A0A8D0IFG2_PIG</name>
<feature type="signal peptide" evidence="1">
    <location>
        <begin position="1"/>
        <end position="22"/>
    </location>
</feature>
<dbReference type="Proteomes" id="UP000694570">
    <property type="component" value="Unplaced"/>
</dbReference>
<evidence type="ECO:0000313" key="2">
    <source>
        <dbReference type="Ensembl" id="ENSSSCP00030024103.1"/>
    </source>
</evidence>
<organism evidence="2 3">
    <name type="scientific">Sus scrofa</name>
    <name type="common">Pig</name>
    <dbReference type="NCBI Taxonomy" id="9823"/>
    <lineage>
        <taxon>Eukaryota</taxon>
        <taxon>Metazoa</taxon>
        <taxon>Chordata</taxon>
        <taxon>Craniata</taxon>
        <taxon>Vertebrata</taxon>
        <taxon>Euteleostomi</taxon>
        <taxon>Mammalia</taxon>
        <taxon>Eutheria</taxon>
        <taxon>Laurasiatheria</taxon>
        <taxon>Artiodactyla</taxon>
        <taxon>Suina</taxon>
        <taxon>Suidae</taxon>
        <taxon>Sus</taxon>
    </lineage>
</organism>
<reference evidence="2" key="1">
    <citation type="submission" date="2025-05" db="UniProtKB">
        <authorList>
            <consortium name="Ensembl"/>
        </authorList>
    </citation>
    <scope>IDENTIFICATION</scope>
</reference>
<dbReference type="Ensembl" id="ENSSSCT00025047194.1">
    <property type="protein sequence ID" value="ENSSSCP00025020225.1"/>
    <property type="gene ID" value="ENSSSCG00025034617.1"/>
</dbReference>
<evidence type="ECO:0008006" key="4">
    <source>
        <dbReference type="Google" id="ProtNLM"/>
    </source>
</evidence>
<feature type="chain" id="PRO_5044682941" description="Secreted protein" evidence="1">
    <location>
        <begin position="23"/>
        <end position="80"/>
    </location>
</feature>